<evidence type="ECO:0000313" key="1">
    <source>
        <dbReference type="EMBL" id="MBB6479270.1"/>
    </source>
</evidence>
<dbReference type="RefSeq" id="WP_184744298.1">
    <property type="nucleotide sequence ID" value="NZ_JACHGJ010000001.1"/>
</dbReference>
<accession>A0A841R8B2</accession>
<gene>
    <name evidence="1" type="ORF">HNR50_000903</name>
</gene>
<dbReference type="AlphaFoldDB" id="A0A841R8B2"/>
<dbReference type="Proteomes" id="UP000587760">
    <property type="component" value="Unassembled WGS sequence"/>
</dbReference>
<keyword evidence="2" id="KW-1185">Reference proteome</keyword>
<proteinExistence type="predicted"/>
<protein>
    <recommendedName>
        <fullName evidence="3">Outer membrane protein beta-barrel domain-containing protein</fullName>
    </recommendedName>
</protein>
<organism evidence="1 2">
    <name type="scientific">Spirochaeta isovalerica</name>
    <dbReference type="NCBI Taxonomy" id="150"/>
    <lineage>
        <taxon>Bacteria</taxon>
        <taxon>Pseudomonadati</taxon>
        <taxon>Spirochaetota</taxon>
        <taxon>Spirochaetia</taxon>
        <taxon>Spirochaetales</taxon>
        <taxon>Spirochaetaceae</taxon>
        <taxon>Spirochaeta</taxon>
    </lineage>
</organism>
<reference evidence="1 2" key="1">
    <citation type="submission" date="2020-08" db="EMBL/GenBank/DDBJ databases">
        <title>Genomic Encyclopedia of Type Strains, Phase IV (KMG-IV): sequencing the most valuable type-strain genomes for metagenomic binning, comparative biology and taxonomic classification.</title>
        <authorList>
            <person name="Goeker M."/>
        </authorList>
    </citation>
    <scope>NUCLEOTIDE SEQUENCE [LARGE SCALE GENOMIC DNA]</scope>
    <source>
        <strain evidence="1 2">DSM 2461</strain>
    </source>
</reference>
<evidence type="ECO:0000313" key="2">
    <source>
        <dbReference type="Proteomes" id="UP000587760"/>
    </source>
</evidence>
<sequence>MKKVVFVLFIVVFTHYLIGQDTQKNEEKKINHIGFIFSTETLLIDLDDYNGGIGIKLVLPSINFRIMGDFGYSKSSEVISGDLGIAIEKKVRNGRITPYWGGGLQAGIIHEKAETNEDNWEKLLTVPLEANAFLGVEVFLLEFISFFAEYEVSAGISYVKNSLSTYGVIEEVSSWNWDIQTGIGNSGRLGIVIYLDDVIVIDRK</sequence>
<comment type="caution">
    <text evidence="1">The sequence shown here is derived from an EMBL/GenBank/DDBJ whole genome shotgun (WGS) entry which is preliminary data.</text>
</comment>
<dbReference type="EMBL" id="JACHGJ010000001">
    <property type="protein sequence ID" value="MBB6479270.1"/>
    <property type="molecule type" value="Genomic_DNA"/>
</dbReference>
<name>A0A841R8B2_9SPIO</name>
<evidence type="ECO:0008006" key="3">
    <source>
        <dbReference type="Google" id="ProtNLM"/>
    </source>
</evidence>